<reference evidence="2" key="1">
    <citation type="submission" date="2021-05" db="EMBL/GenBank/DDBJ databases">
        <title>The genome of the haptophyte Pavlova lutheri (Diacronema luteri, Pavlovales) - a model for lipid biosynthesis in eukaryotic algae.</title>
        <authorList>
            <person name="Hulatt C.J."/>
            <person name="Posewitz M.C."/>
        </authorList>
    </citation>
    <scope>NUCLEOTIDE SEQUENCE</scope>
    <source>
        <strain evidence="2">NIVA-4/92</strain>
    </source>
</reference>
<feature type="compositionally biased region" description="Low complexity" evidence="1">
    <location>
        <begin position="1"/>
        <end position="11"/>
    </location>
</feature>
<dbReference type="OrthoDB" id="5836at2759"/>
<feature type="compositionally biased region" description="Acidic residues" evidence="1">
    <location>
        <begin position="256"/>
        <end position="266"/>
    </location>
</feature>
<dbReference type="EMBL" id="JAGTXO010000003">
    <property type="protein sequence ID" value="KAG8469025.1"/>
    <property type="molecule type" value="Genomic_DNA"/>
</dbReference>
<dbReference type="AlphaFoldDB" id="A0A8J6CGE8"/>
<feature type="region of interest" description="Disordered" evidence="1">
    <location>
        <begin position="1"/>
        <end position="49"/>
    </location>
</feature>
<protein>
    <submittedName>
        <fullName evidence="2">Uncharacterized protein</fullName>
    </submittedName>
</protein>
<evidence type="ECO:0000313" key="3">
    <source>
        <dbReference type="Proteomes" id="UP000751190"/>
    </source>
</evidence>
<sequence length="319" mass="33506">MEGESAAAAPAERAEQHASDCTAPSDGKVEQPASGFITPIDSKKRKPVDVPDGLVLAGERVVMWNVREQRKVSGNAAPMIKNLKSYLKRHPDREIYAGQDESIDRVARAQSRALAMLAKAVGADPPAAAPSSSAAVAAAVGAVGAAVDDADEMSADPQPMDDDDDDADENEVSLLLRHRAARCAPSFPFIRTNSPSPELLPRAPFYPLGFGGRCAVGDGAHADCDDDDAVSLEPDTSEPSAPLSPPGSPSLFLAEWADEPPEPEASVEDKQDSHGSTMDTHGDEHECSAIWAEDENDKPGAISPCCVSSVDDLFVAARA</sequence>
<dbReference type="SUPFAM" id="SSF160481">
    <property type="entry name" value="BRK domain-like"/>
    <property type="match status" value="1"/>
</dbReference>
<keyword evidence="3" id="KW-1185">Reference proteome</keyword>
<gene>
    <name evidence="2" type="ORF">KFE25_007543</name>
</gene>
<feature type="region of interest" description="Disordered" evidence="1">
    <location>
        <begin position="225"/>
        <end position="292"/>
    </location>
</feature>
<comment type="caution">
    <text evidence="2">The sequence shown here is derived from an EMBL/GenBank/DDBJ whole genome shotgun (WGS) entry which is preliminary data.</text>
</comment>
<organism evidence="2 3">
    <name type="scientific">Diacronema lutheri</name>
    <name type="common">Unicellular marine alga</name>
    <name type="synonym">Monochrysis lutheri</name>
    <dbReference type="NCBI Taxonomy" id="2081491"/>
    <lineage>
        <taxon>Eukaryota</taxon>
        <taxon>Haptista</taxon>
        <taxon>Haptophyta</taxon>
        <taxon>Pavlovophyceae</taxon>
        <taxon>Pavlovales</taxon>
        <taxon>Pavlovaceae</taxon>
        <taxon>Diacronema</taxon>
    </lineage>
</organism>
<dbReference type="Proteomes" id="UP000751190">
    <property type="component" value="Unassembled WGS sequence"/>
</dbReference>
<dbReference type="Gene3D" id="3.40.5.120">
    <property type="match status" value="1"/>
</dbReference>
<accession>A0A8J6CGE8</accession>
<evidence type="ECO:0000313" key="2">
    <source>
        <dbReference type="EMBL" id="KAG8469025.1"/>
    </source>
</evidence>
<evidence type="ECO:0000256" key="1">
    <source>
        <dbReference type="SAM" id="MobiDB-lite"/>
    </source>
</evidence>
<proteinExistence type="predicted"/>
<dbReference type="InterPro" id="IPR037259">
    <property type="entry name" value="BRK_sf"/>
</dbReference>
<name>A0A8J6CGE8_DIALT</name>